<sequence>MAESLESGTVIEPGSLNPDSDLSSTTNGRAEIDTSAPFESVREAATRFGGFGFWKPSHNNNNNNNNNNKVPHASQENVEESDIMELREQAAVLQNVLIVKERETLEVLKELEATKATVEELNTKLQQKNEAYEEEEMLREEVHGHIKPAGVVLKDLNQAKMNLCKTTVDLAGIRGSVEQLNKKLQEEKAALEKTRERLMQKSLKVISLEEEEAAKEVETGLETNALEISKEVQRLSHESQEFKKTGESARLEVVKAMAEIEHTRDKIQTAKIKLVAARKMKEAARAAEAVAIAEIKAVTGSNTDEATPVTISAEEYATLAHNARDAEEEARKRVEDAMSRVEQANVSKSDVLKRVDKAVQEIETSKRVLEVAVERVDAANVTKLEAEEALRIWRSDNGQRRRLSSSVNNTAKFKSKREVTTPRLMDVNGLNLTYDEGSSSLVPVLKPTMSIGQILSKKLLLGEDSDMNVASDRRKMSLGQMLAENSSSDKIVSKRSEGKENGRKSTTRKRKSFGFAKISVLLNKDSKNKKKKKIALNLR</sequence>
<evidence type="ECO:0000313" key="6">
    <source>
        <dbReference type="Proteomes" id="UP000029120"/>
    </source>
</evidence>
<feature type="compositionally biased region" description="Low complexity" evidence="4">
    <location>
        <begin position="59"/>
        <end position="68"/>
    </location>
</feature>
<feature type="region of interest" description="Disordered" evidence="4">
    <location>
        <begin position="482"/>
        <end position="509"/>
    </location>
</feature>
<evidence type="ECO:0000256" key="2">
    <source>
        <dbReference type="ARBA" id="ARBA00023054"/>
    </source>
</evidence>
<keyword evidence="2 3" id="KW-0175">Coiled coil</keyword>
<dbReference type="Gramene" id="KFK36734">
    <property type="protein sequence ID" value="KFK36734"/>
    <property type="gene ID" value="AALP_AA4G162700"/>
</dbReference>
<dbReference type="Proteomes" id="UP000029120">
    <property type="component" value="Chromosome 4"/>
</dbReference>
<dbReference type="OMA" id="HFKKMGE"/>
<evidence type="ECO:0000256" key="3">
    <source>
        <dbReference type="SAM" id="Coils"/>
    </source>
</evidence>
<evidence type="ECO:0000313" key="5">
    <source>
        <dbReference type="EMBL" id="KFK36734.1"/>
    </source>
</evidence>
<dbReference type="GO" id="GO:0009904">
    <property type="term" value="P:chloroplast accumulation movement"/>
    <property type="evidence" value="ECO:0007669"/>
    <property type="project" value="TreeGrafter"/>
</dbReference>
<organism evidence="5 6">
    <name type="scientific">Arabis alpina</name>
    <name type="common">Alpine rock-cress</name>
    <dbReference type="NCBI Taxonomy" id="50452"/>
    <lineage>
        <taxon>Eukaryota</taxon>
        <taxon>Viridiplantae</taxon>
        <taxon>Streptophyta</taxon>
        <taxon>Embryophyta</taxon>
        <taxon>Tracheophyta</taxon>
        <taxon>Spermatophyta</taxon>
        <taxon>Magnoliopsida</taxon>
        <taxon>eudicotyledons</taxon>
        <taxon>Gunneridae</taxon>
        <taxon>Pentapetalae</taxon>
        <taxon>rosids</taxon>
        <taxon>malvids</taxon>
        <taxon>Brassicales</taxon>
        <taxon>Brassicaceae</taxon>
        <taxon>Arabideae</taxon>
        <taxon>Arabis</taxon>
    </lineage>
</organism>
<evidence type="ECO:0000256" key="1">
    <source>
        <dbReference type="ARBA" id="ARBA00005485"/>
    </source>
</evidence>
<name>A0A087H3N2_ARAAL</name>
<proteinExistence type="inferred from homology"/>
<gene>
    <name evidence="5" type="ordered locus">AALP_Aa4g162700</name>
</gene>
<protein>
    <recommendedName>
        <fullName evidence="7">WEB family protein</fullName>
    </recommendedName>
</protein>
<dbReference type="GO" id="GO:0005829">
    <property type="term" value="C:cytosol"/>
    <property type="evidence" value="ECO:0007669"/>
    <property type="project" value="TreeGrafter"/>
</dbReference>
<comment type="similarity">
    <text evidence="1">Belongs to the WEB family.</text>
</comment>
<dbReference type="Pfam" id="PF05701">
    <property type="entry name" value="WEMBL"/>
    <property type="match status" value="2"/>
</dbReference>
<feature type="coiled-coil region" evidence="3">
    <location>
        <begin position="83"/>
        <end position="141"/>
    </location>
</feature>
<dbReference type="AlphaFoldDB" id="A0A087H3N2"/>
<keyword evidence="6" id="KW-1185">Reference proteome</keyword>
<feature type="compositionally biased region" description="Polar residues" evidence="4">
    <location>
        <begin position="17"/>
        <end position="28"/>
    </location>
</feature>
<dbReference type="EMBL" id="CM002872">
    <property type="protein sequence ID" value="KFK36734.1"/>
    <property type="molecule type" value="Genomic_DNA"/>
</dbReference>
<feature type="coiled-coil region" evidence="3">
    <location>
        <begin position="170"/>
        <end position="211"/>
    </location>
</feature>
<reference evidence="6" key="1">
    <citation type="journal article" date="2015" name="Nat. Plants">
        <title>Genome expansion of Arabis alpina linked with retrotransposition and reduced symmetric DNA methylation.</title>
        <authorList>
            <person name="Willing E.M."/>
            <person name="Rawat V."/>
            <person name="Mandakova T."/>
            <person name="Maumus F."/>
            <person name="James G.V."/>
            <person name="Nordstroem K.J."/>
            <person name="Becker C."/>
            <person name="Warthmann N."/>
            <person name="Chica C."/>
            <person name="Szarzynska B."/>
            <person name="Zytnicki M."/>
            <person name="Albani M.C."/>
            <person name="Kiefer C."/>
            <person name="Bergonzi S."/>
            <person name="Castaings L."/>
            <person name="Mateos J.L."/>
            <person name="Berns M.C."/>
            <person name="Bujdoso N."/>
            <person name="Piofczyk T."/>
            <person name="de Lorenzo L."/>
            <person name="Barrero-Sicilia C."/>
            <person name="Mateos I."/>
            <person name="Piednoel M."/>
            <person name="Hagmann J."/>
            <person name="Chen-Min-Tao R."/>
            <person name="Iglesias-Fernandez R."/>
            <person name="Schuster S.C."/>
            <person name="Alonso-Blanco C."/>
            <person name="Roudier F."/>
            <person name="Carbonero P."/>
            <person name="Paz-Ares J."/>
            <person name="Davis S.J."/>
            <person name="Pecinka A."/>
            <person name="Quesneville H."/>
            <person name="Colot V."/>
            <person name="Lysak M.A."/>
            <person name="Weigel D."/>
            <person name="Coupland G."/>
            <person name="Schneeberger K."/>
        </authorList>
    </citation>
    <scope>NUCLEOTIDE SEQUENCE [LARGE SCALE GENOMIC DNA]</scope>
    <source>
        <strain evidence="6">cv. Pajares</strain>
    </source>
</reference>
<dbReference type="InterPro" id="IPR008545">
    <property type="entry name" value="Web"/>
</dbReference>
<dbReference type="eggNOG" id="ENOG502QSAB">
    <property type="taxonomic scope" value="Eukaryota"/>
</dbReference>
<feature type="region of interest" description="Disordered" evidence="4">
    <location>
        <begin position="53"/>
        <end position="74"/>
    </location>
</feature>
<evidence type="ECO:0008006" key="7">
    <source>
        <dbReference type="Google" id="ProtNLM"/>
    </source>
</evidence>
<feature type="region of interest" description="Disordered" evidence="4">
    <location>
        <begin position="1"/>
        <end position="37"/>
    </location>
</feature>
<dbReference type="OrthoDB" id="649232at2759"/>
<dbReference type="PANTHER" id="PTHR32054">
    <property type="entry name" value="HEAVY CHAIN, PUTATIVE, EXPRESSED-RELATED-RELATED"/>
    <property type="match status" value="1"/>
</dbReference>
<evidence type="ECO:0000256" key="4">
    <source>
        <dbReference type="SAM" id="MobiDB-lite"/>
    </source>
</evidence>
<feature type="compositionally biased region" description="Basic and acidic residues" evidence="4">
    <location>
        <begin position="491"/>
        <end position="503"/>
    </location>
</feature>
<dbReference type="GO" id="GO:0009903">
    <property type="term" value="P:chloroplast avoidance movement"/>
    <property type="evidence" value="ECO:0007669"/>
    <property type="project" value="TreeGrafter"/>
</dbReference>
<dbReference type="PANTHER" id="PTHR32054:SF4">
    <property type="entry name" value="OS07G0677900 PROTEIN"/>
    <property type="match status" value="1"/>
</dbReference>
<accession>A0A087H3N2</accession>
<feature type="coiled-coil region" evidence="3">
    <location>
        <begin position="320"/>
        <end position="347"/>
    </location>
</feature>